<protein>
    <recommendedName>
        <fullName evidence="2">G domain-containing protein</fullName>
    </recommendedName>
</protein>
<evidence type="ECO:0000259" key="2">
    <source>
        <dbReference type="Pfam" id="PF01926"/>
    </source>
</evidence>
<dbReference type="Pfam" id="PF01926">
    <property type="entry name" value="MMR_HSR1"/>
    <property type="match status" value="1"/>
</dbReference>
<dbReference type="Gene3D" id="3.40.50.300">
    <property type="entry name" value="P-loop containing nucleotide triphosphate hydrolases"/>
    <property type="match status" value="1"/>
</dbReference>
<reference evidence="3 4" key="1">
    <citation type="submission" date="2023-06" db="EMBL/GenBank/DDBJ databases">
        <title>Black Yeasts Isolated from many extreme environments.</title>
        <authorList>
            <person name="Coleine C."/>
            <person name="Stajich J.E."/>
            <person name="Selbmann L."/>
        </authorList>
    </citation>
    <scope>NUCLEOTIDE SEQUENCE [LARGE SCALE GENOMIC DNA]</scope>
    <source>
        <strain evidence="3 4">CCFEE 5887</strain>
    </source>
</reference>
<name>A0AAV9QGG2_9PEZI</name>
<feature type="domain" description="G" evidence="2">
    <location>
        <begin position="13"/>
        <end position="106"/>
    </location>
</feature>
<dbReference type="AlphaFoldDB" id="A0AAV9QGG2"/>
<proteinExistence type="predicted"/>
<comment type="caution">
    <text evidence="3">The sequence shown here is derived from an EMBL/GenBank/DDBJ whole genome shotgun (WGS) entry which is preliminary data.</text>
</comment>
<sequence length="354" mass="40852">MGLPEITPDDTIIALMGMTGVGKSSFISLFTNEKVPIGNDLESCTEICSIYPATIPGTSEKFWLVDTPGFDDSRKTDYEILRELSSWLVKSYQEHIRLKGIVYLHRILDVRLGGTGMRNLRMFKKLVGEENLSSIVLATTFWEHTDPNVGEKRENQLRVNEEFWGKMVARGSRMFRHDKDVVSGTEILNYLFGLEGKPKYDIQVDMVDKKKALDETAAGAEVQSQVDKLRQEYEKRLDDYKKEMEQAIKDQDIASQNEIRELRKEHEDWLARLEDEKNKAHAKADELWRQRETERELAMDRRHEQFVGLTNSYVQNMQQAAANAANRQNAVIRQQGMEISRLKEQAESKKCVVM</sequence>
<dbReference type="EMBL" id="JAXLQG010000005">
    <property type="protein sequence ID" value="KAK5540215.1"/>
    <property type="molecule type" value="Genomic_DNA"/>
</dbReference>
<gene>
    <name evidence="3" type="ORF">LTR25_003921</name>
</gene>
<evidence type="ECO:0000313" key="4">
    <source>
        <dbReference type="Proteomes" id="UP001345827"/>
    </source>
</evidence>
<dbReference type="SUPFAM" id="SSF52540">
    <property type="entry name" value="P-loop containing nucleoside triphosphate hydrolases"/>
    <property type="match status" value="1"/>
</dbReference>
<dbReference type="GO" id="GO:0005525">
    <property type="term" value="F:GTP binding"/>
    <property type="evidence" value="ECO:0007669"/>
    <property type="project" value="InterPro"/>
</dbReference>
<evidence type="ECO:0000313" key="3">
    <source>
        <dbReference type="EMBL" id="KAK5540215.1"/>
    </source>
</evidence>
<evidence type="ECO:0000256" key="1">
    <source>
        <dbReference type="SAM" id="Coils"/>
    </source>
</evidence>
<dbReference type="InterPro" id="IPR006073">
    <property type="entry name" value="GTP-bd"/>
</dbReference>
<dbReference type="InterPro" id="IPR027417">
    <property type="entry name" value="P-loop_NTPase"/>
</dbReference>
<keyword evidence="4" id="KW-1185">Reference proteome</keyword>
<dbReference type="CDD" id="cd00882">
    <property type="entry name" value="Ras_like_GTPase"/>
    <property type="match status" value="1"/>
</dbReference>
<keyword evidence="1" id="KW-0175">Coiled coil</keyword>
<dbReference type="Proteomes" id="UP001345827">
    <property type="component" value="Unassembled WGS sequence"/>
</dbReference>
<organism evidence="3 4">
    <name type="scientific">Vermiconidia calcicola</name>
    <dbReference type="NCBI Taxonomy" id="1690605"/>
    <lineage>
        <taxon>Eukaryota</taxon>
        <taxon>Fungi</taxon>
        <taxon>Dikarya</taxon>
        <taxon>Ascomycota</taxon>
        <taxon>Pezizomycotina</taxon>
        <taxon>Dothideomycetes</taxon>
        <taxon>Dothideomycetidae</taxon>
        <taxon>Mycosphaerellales</taxon>
        <taxon>Extremaceae</taxon>
        <taxon>Vermiconidia</taxon>
    </lineage>
</organism>
<feature type="coiled-coil region" evidence="1">
    <location>
        <begin position="223"/>
        <end position="290"/>
    </location>
</feature>
<accession>A0AAV9QGG2</accession>